<dbReference type="CDD" id="cd03784">
    <property type="entry name" value="GT1_Gtf-like"/>
    <property type="match status" value="1"/>
</dbReference>
<name>A0A8H5AZ01_9AGAR</name>
<dbReference type="GO" id="GO:0008194">
    <property type="term" value="F:UDP-glycosyltransferase activity"/>
    <property type="evidence" value="ECO:0007669"/>
    <property type="project" value="InterPro"/>
</dbReference>
<dbReference type="SUPFAM" id="SSF53756">
    <property type="entry name" value="UDP-Glycosyltransferase/glycogen phosphorylase"/>
    <property type="match status" value="1"/>
</dbReference>
<dbReference type="AlphaFoldDB" id="A0A8H5AZ01"/>
<evidence type="ECO:0000313" key="2">
    <source>
        <dbReference type="EMBL" id="KAF5313261.1"/>
    </source>
</evidence>
<dbReference type="OrthoDB" id="5835829at2759"/>
<comment type="caution">
    <text evidence="2">The sequence shown here is derived from an EMBL/GenBank/DDBJ whole genome shotgun (WGS) entry which is preliminary data.</text>
</comment>
<dbReference type="Gene3D" id="3.40.50.2000">
    <property type="entry name" value="Glycogen Phosphorylase B"/>
    <property type="match status" value="2"/>
</dbReference>
<gene>
    <name evidence="2" type="ORF">D9619_003741</name>
</gene>
<dbReference type="PANTHER" id="PTHR48045">
    <property type="entry name" value="UDP-GLYCOSYLTRANSFERASE 72B1"/>
    <property type="match status" value="1"/>
</dbReference>
<keyword evidence="3" id="KW-1185">Reference proteome</keyword>
<evidence type="ECO:0008006" key="4">
    <source>
        <dbReference type="Google" id="ProtNLM"/>
    </source>
</evidence>
<evidence type="ECO:0000256" key="1">
    <source>
        <dbReference type="ARBA" id="ARBA00022679"/>
    </source>
</evidence>
<organism evidence="2 3">
    <name type="scientific">Psilocybe cf. subviscida</name>
    <dbReference type="NCBI Taxonomy" id="2480587"/>
    <lineage>
        <taxon>Eukaryota</taxon>
        <taxon>Fungi</taxon>
        <taxon>Dikarya</taxon>
        <taxon>Basidiomycota</taxon>
        <taxon>Agaricomycotina</taxon>
        <taxon>Agaricomycetes</taxon>
        <taxon>Agaricomycetidae</taxon>
        <taxon>Agaricales</taxon>
        <taxon>Agaricineae</taxon>
        <taxon>Strophariaceae</taxon>
        <taxon>Psilocybe</taxon>
    </lineage>
</organism>
<dbReference type="InterPro" id="IPR002213">
    <property type="entry name" value="UDP_glucos_trans"/>
</dbReference>
<dbReference type="Proteomes" id="UP000567179">
    <property type="component" value="Unassembled WGS sequence"/>
</dbReference>
<accession>A0A8H5AZ01</accession>
<dbReference type="PANTHER" id="PTHR48045:SF31">
    <property type="entry name" value="UDP-GLYCOSYLTRANSFERASE 76B1-LIKE"/>
    <property type="match status" value="1"/>
</dbReference>
<protein>
    <recommendedName>
        <fullName evidence="4">Glycosyltransferase family 1 protein</fullName>
    </recommendedName>
</protein>
<keyword evidence="1" id="KW-0808">Transferase</keyword>
<dbReference type="Pfam" id="PF00201">
    <property type="entry name" value="UDPGT"/>
    <property type="match status" value="1"/>
</dbReference>
<evidence type="ECO:0000313" key="3">
    <source>
        <dbReference type="Proteomes" id="UP000567179"/>
    </source>
</evidence>
<sequence length="515" mass="56260">MPYHILLSAIPTWGHVRPVLALAVRLVLERDDIVLTILVPPNMLDQSFGDLELEFSQDGFQGAAKRIRLLTTVVTEPTDQLFAILSKCTQAYPAVYKRLIAGEAITCAVNGTVFDPLPPPVAIIMDFWSLSDLKATRCMTGNTIPLIAIVASGAAPIIQLFGPESMGGFGDIGARIDAEVARTGRGPIEVGEEIFYAVTGSVLRIPGLPEMYDYESFPQKMTPPGPVSTIARAGHSFLEDADGLILTTASAYEISGSLKAFEDYRLGKNKATFAIGPLLPLHYSSGKISDRGDEAVTSFLADKLKRFGEKCILFMSFGTLMWPNSVDYVEEVIECLIHKRLPFIFCYASPHARLSEGLIAKVKASGLGYLSKWVPQQYILTHPATGWYLTHCGWGGVTEAIGAGVPMIAWPFLADQPHNAAHLSENLKIAIELTEVRTGDNGLKPMRRTGRAAKGTRAAVREEFLGVIDDIRGARGAKLRAAVERLKGEYAKAWEEEGDAKLELQTFLERVVLRK</sequence>
<reference evidence="2 3" key="1">
    <citation type="journal article" date="2020" name="ISME J.">
        <title>Uncovering the hidden diversity of litter-decomposition mechanisms in mushroom-forming fungi.</title>
        <authorList>
            <person name="Floudas D."/>
            <person name="Bentzer J."/>
            <person name="Ahren D."/>
            <person name="Johansson T."/>
            <person name="Persson P."/>
            <person name="Tunlid A."/>
        </authorList>
    </citation>
    <scope>NUCLEOTIDE SEQUENCE [LARGE SCALE GENOMIC DNA]</scope>
    <source>
        <strain evidence="2 3">CBS 101986</strain>
    </source>
</reference>
<dbReference type="EMBL" id="JAACJJ010000056">
    <property type="protein sequence ID" value="KAF5313261.1"/>
    <property type="molecule type" value="Genomic_DNA"/>
</dbReference>
<proteinExistence type="predicted"/>